<name>A0A0D0H3F0_9BACL</name>
<dbReference type="EMBL" id="JXTG01000001">
    <property type="protein sequence ID" value="KIP22641.1"/>
    <property type="molecule type" value="Genomic_DNA"/>
</dbReference>
<evidence type="ECO:0000259" key="4">
    <source>
        <dbReference type="SMART" id="SM00796"/>
    </source>
</evidence>
<accession>A0A0D0H3F0</accession>
<dbReference type="SUPFAM" id="SSF160467">
    <property type="entry name" value="PH0987 N-terminal domain-like"/>
    <property type="match status" value="1"/>
</dbReference>
<protein>
    <submittedName>
        <fullName evidence="5">Sporulation inhibitor kipI</fullName>
    </submittedName>
</protein>
<dbReference type="PANTHER" id="PTHR34698:SF2">
    <property type="entry name" value="5-OXOPROLINASE SUBUNIT B"/>
    <property type="match status" value="1"/>
</dbReference>
<dbReference type="NCBIfam" id="TIGR00370">
    <property type="entry name" value="5-oxoprolinase subunit PxpB"/>
    <property type="match status" value="1"/>
</dbReference>
<dbReference type="GO" id="GO:0016787">
    <property type="term" value="F:hydrolase activity"/>
    <property type="evidence" value="ECO:0007669"/>
    <property type="project" value="UniProtKB-KW"/>
</dbReference>
<sequence length="330" mass="37489">MESILVLLQDGLIPEDVRDEMIHELMTQYVEGALESSIVSKVIGNVLQKGYSKISFRLEQFVLKQSTQRNKFQKHFVLSEEKMLSYELIPLSENALVIKFGEQITPDIHQRVHQVSTYFTDHHIEGIIEVVPAYTTVTVYYDPIQFVKNINRKSHIEVLPFERVCTVLKNVLSSLQSTHIPQGNEVVIPVCYGGEFGPDLEEVARRNQLTPEEVVNIHTNGHYVVHMIGFAPGFAYLGGMSERIATPRKHSPRLRIPAGSVGIAGMQTGIYPIESPGGWQLIGRTPIQLFRPQHPQPSLLQVGDRVRFQPITREEYKQLQEENNEYSCDS</sequence>
<evidence type="ECO:0000256" key="2">
    <source>
        <dbReference type="ARBA" id="ARBA00022801"/>
    </source>
</evidence>
<dbReference type="InterPro" id="IPR003833">
    <property type="entry name" value="CT_C_D"/>
</dbReference>
<dbReference type="PANTHER" id="PTHR34698">
    <property type="entry name" value="5-OXOPROLINASE SUBUNIT B"/>
    <property type="match status" value="1"/>
</dbReference>
<keyword evidence="1" id="KW-0547">Nucleotide-binding</keyword>
<evidence type="ECO:0000256" key="3">
    <source>
        <dbReference type="ARBA" id="ARBA00022840"/>
    </source>
</evidence>
<dbReference type="SUPFAM" id="SSF50891">
    <property type="entry name" value="Cyclophilin-like"/>
    <property type="match status" value="1"/>
</dbReference>
<dbReference type="SMART" id="SM00796">
    <property type="entry name" value="AHS1"/>
    <property type="match status" value="1"/>
</dbReference>
<dbReference type="Gene3D" id="3.30.1360.40">
    <property type="match status" value="1"/>
</dbReference>
<evidence type="ECO:0000313" key="6">
    <source>
        <dbReference type="Proteomes" id="UP000032047"/>
    </source>
</evidence>
<dbReference type="AlphaFoldDB" id="A0A0D0H3F0"/>
<evidence type="ECO:0000256" key="1">
    <source>
        <dbReference type="ARBA" id="ARBA00022741"/>
    </source>
</evidence>
<organism evidence="5 6">
    <name type="scientific">Anoxybacillus ayderensis</name>
    <dbReference type="NCBI Taxonomy" id="265546"/>
    <lineage>
        <taxon>Bacteria</taxon>
        <taxon>Bacillati</taxon>
        <taxon>Bacillota</taxon>
        <taxon>Bacilli</taxon>
        <taxon>Bacillales</taxon>
        <taxon>Anoxybacillaceae</taxon>
        <taxon>Anoxybacillus</taxon>
    </lineage>
</organism>
<keyword evidence="2" id="KW-0378">Hydrolase</keyword>
<reference evidence="5 6" key="1">
    <citation type="submission" date="2015-01" db="EMBL/GenBank/DDBJ databases">
        <title>Genome sequence of Anoxybacillus ayderensis strain AB04.</title>
        <authorList>
            <person name="Belduz A.O."/>
            <person name="Canakci S."/>
            <person name="Chan K.-G."/>
            <person name="Kahar U.M."/>
            <person name="Yaakob A.S."/>
            <person name="Chan C.S."/>
            <person name="Goh K.M."/>
        </authorList>
    </citation>
    <scope>NUCLEOTIDE SEQUENCE [LARGE SCALE GENOMIC DNA]</scope>
    <source>
        <strain evidence="5 6">AB04</strain>
    </source>
</reference>
<keyword evidence="6" id="KW-1185">Reference proteome</keyword>
<dbReference type="Gene3D" id="2.40.100.10">
    <property type="entry name" value="Cyclophilin-like"/>
    <property type="match status" value="1"/>
</dbReference>
<dbReference type="GO" id="GO:0005524">
    <property type="term" value="F:ATP binding"/>
    <property type="evidence" value="ECO:0007669"/>
    <property type="project" value="UniProtKB-KW"/>
</dbReference>
<dbReference type="Proteomes" id="UP000032047">
    <property type="component" value="Unassembled WGS sequence"/>
</dbReference>
<feature type="domain" description="Carboxyltransferase" evidence="4">
    <location>
        <begin position="86"/>
        <end position="300"/>
    </location>
</feature>
<dbReference type="InterPro" id="IPR010016">
    <property type="entry name" value="PxpB"/>
</dbReference>
<dbReference type="PATRIC" id="fig|265546.4.peg.331"/>
<evidence type="ECO:0000313" key="5">
    <source>
        <dbReference type="EMBL" id="KIP22641.1"/>
    </source>
</evidence>
<gene>
    <name evidence="5" type="ORF">JV16_00321</name>
</gene>
<comment type="caution">
    <text evidence="5">The sequence shown here is derived from an EMBL/GenBank/DDBJ whole genome shotgun (WGS) entry which is preliminary data.</text>
</comment>
<proteinExistence type="predicted"/>
<dbReference type="InterPro" id="IPR029000">
    <property type="entry name" value="Cyclophilin-like_dom_sf"/>
</dbReference>
<keyword evidence="3" id="KW-0067">ATP-binding</keyword>
<dbReference type="Pfam" id="PF02682">
    <property type="entry name" value="CT_C_D"/>
    <property type="match status" value="1"/>
</dbReference>